<sequence>MADKNPFYQQYSVAVPLLLVVTLGPLAALSIGSKVADEETRARAEAGLENYEPPDIFTTL</sequence>
<evidence type="ECO:0000313" key="1">
    <source>
        <dbReference type="EMBL" id="NEV64361.1"/>
    </source>
</evidence>
<dbReference type="EMBL" id="JAAIJQ010000085">
    <property type="protein sequence ID" value="NEV64361.1"/>
    <property type="molecule type" value="Genomic_DNA"/>
</dbReference>
<keyword evidence="2" id="KW-1185">Reference proteome</keyword>
<evidence type="ECO:0000313" key="2">
    <source>
        <dbReference type="Proteomes" id="UP000483379"/>
    </source>
</evidence>
<dbReference type="RefSeq" id="WP_164455025.1">
    <property type="nucleotide sequence ID" value="NZ_JAAIJQ010000085.1"/>
</dbReference>
<protein>
    <submittedName>
        <fullName evidence="1">Uncharacterized protein</fullName>
    </submittedName>
</protein>
<comment type="caution">
    <text evidence="1">The sequence shown here is derived from an EMBL/GenBank/DDBJ whole genome shotgun (WGS) entry which is preliminary data.</text>
</comment>
<dbReference type="AlphaFoldDB" id="A0A6M0K4Z4"/>
<reference evidence="1 2" key="1">
    <citation type="submission" date="2020-02" db="EMBL/GenBank/DDBJ databases">
        <title>Genome sequences of Thiorhodococcus mannitoliphagus and Thiorhodococcus minor, purple sulfur photosynthetic bacteria in the gammaproteobacterial family, Chromatiaceae.</title>
        <authorList>
            <person name="Aviles F.A."/>
            <person name="Meyer T.E."/>
            <person name="Kyndt J.A."/>
        </authorList>
    </citation>
    <scope>NUCLEOTIDE SEQUENCE [LARGE SCALE GENOMIC DNA]</scope>
    <source>
        <strain evidence="1 2">DSM 11518</strain>
    </source>
</reference>
<proteinExistence type="predicted"/>
<organism evidence="1 2">
    <name type="scientific">Thiorhodococcus minor</name>
    <dbReference type="NCBI Taxonomy" id="57489"/>
    <lineage>
        <taxon>Bacteria</taxon>
        <taxon>Pseudomonadati</taxon>
        <taxon>Pseudomonadota</taxon>
        <taxon>Gammaproteobacteria</taxon>
        <taxon>Chromatiales</taxon>
        <taxon>Chromatiaceae</taxon>
        <taxon>Thiorhodococcus</taxon>
    </lineage>
</organism>
<gene>
    <name evidence="1" type="ORF">G3446_21165</name>
</gene>
<dbReference type="Proteomes" id="UP000483379">
    <property type="component" value="Unassembled WGS sequence"/>
</dbReference>
<accession>A0A6M0K4Z4</accession>
<name>A0A6M0K4Z4_9GAMM</name>